<feature type="compositionally biased region" description="Polar residues" evidence="1">
    <location>
        <begin position="790"/>
        <end position="814"/>
    </location>
</feature>
<sequence>MKSEQPWQVLTGPHQVAGRLPSVCGTSKPAQLPSDALLPKRTYEVHRKTSTTIRLEKVPRQMFDATPDTAGPPNTFCAEQEEDTRGGEIRRHHATMKIIASKYQDIRNTLLRDRLVNEQDYVEGVALPTMLYSFSRLQHDPECATLIEVRKTGLAIAKLKFENVRIDDSDDADEHLKRKKAKKRKVLTGEEDEELSLDALTNLHERDRQAISAIKRRCQQHEQNCEMTISGPIHGWGPRKAVVLRLLELLVHKTLGLFSVVLFCSGCQHDHQEYTDVGENPWIVPLVVNFWDAFLQRRPYDRMDDTQPGDALHLKPHLIHALEQLDMVIKAEKTELQQRVDRDDRVQHTLRLIARMAALFDIPGYAPATRITSEDMSAWRHACFVSNEMRADQTDYSRSPPSSPQRSKTSRACQSSRLSPDTDYESTSQAKSTASHGNADEPADDRAGVNEESTDESETSVLCEQSNESGHCTANDGSRGFGAQHAQSAATHDLCQECDYPYSLDDLRACNGKLRCEQCRNNLPRSTREILCINGNHTAPVAEFPFDEEGMCKVLKRPITGCQKHPAISTNPHSSANPPQTPPRVTMFSEAFVSSRTRGSIKRMPFHSRNEYQAMRDLGIVFKIMCRATWRLLMHPLYVHTGEGLKDLAGLKRSAAYAEELERHLDADTLPEYLKLASKTVSLANDLAKIVETKYETIGDVSEDDRPFVIAPFMSRAMGLMDRLDIHAGSLNLSECHPEAKKQKLLQHHVKVYREGLRVAVGLTSEDVWGWWSHNIPRESIDRLLAQGDITSDSSSPARASPQLPTSDSDNAVSGTKRRRDSEGDAQAGAADENSGMDAGGGEAVEDVADDFIRNAPRRPMKRMRKRRSRQDRKQMERETTMSGAIQDDEDSDELHH</sequence>
<dbReference type="OrthoDB" id="10681306at2759"/>
<protein>
    <submittedName>
        <fullName evidence="2">Uncharacterized protein</fullName>
    </submittedName>
</protein>
<proteinExistence type="predicted"/>
<feature type="compositionally biased region" description="Polar residues" evidence="1">
    <location>
        <begin position="412"/>
        <end position="436"/>
    </location>
</feature>
<feature type="compositionally biased region" description="Acidic residues" evidence="1">
    <location>
        <begin position="887"/>
        <end position="897"/>
    </location>
</feature>
<evidence type="ECO:0000313" key="2">
    <source>
        <dbReference type="EMBL" id="KAF7192671.1"/>
    </source>
</evidence>
<keyword evidence="3" id="KW-1185">Reference proteome</keyword>
<accession>A0A8H6RKF4</accession>
<organism evidence="2 3">
    <name type="scientific">Pseudocercospora fuligena</name>
    <dbReference type="NCBI Taxonomy" id="685502"/>
    <lineage>
        <taxon>Eukaryota</taxon>
        <taxon>Fungi</taxon>
        <taxon>Dikarya</taxon>
        <taxon>Ascomycota</taxon>
        <taxon>Pezizomycotina</taxon>
        <taxon>Dothideomycetes</taxon>
        <taxon>Dothideomycetidae</taxon>
        <taxon>Mycosphaerellales</taxon>
        <taxon>Mycosphaerellaceae</taxon>
        <taxon>Pseudocercospora</taxon>
    </lineage>
</organism>
<gene>
    <name evidence="2" type="ORF">HII31_05988</name>
</gene>
<feature type="compositionally biased region" description="Polar residues" evidence="1">
    <location>
        <begin position="459"/>
        <end position="468"/>
    </location>
</feature>
<feature type="region of interest" description="Disordered" evidence="1">
    <location>
        <begin position="790"/>
        <end position="897"/>
    </location>
</feature>
<comment type="caution">
    <text evidence="2">The sequence shown here is derived from an EMBL/GenBank/DDBJ whole genome shotgun (WGS) entry which is preliminary data.</text>
</comment>
<name>A0A8H6RKF4_9PEZI</name>
<evidence type="ECO:0000256" key="1">
    <source>
        <dbReference type="SAM" id="MobiDB-lite"/>
    </source>
</evidence>
<dbReference type="AlphaFoldDB" id="A0A8H6RKF4"/>
<feature type="compositionally biased region" description="Low complexity" evidence="1">
    <location>
        <begin position="397"/>
        <end position="411"/>
    </location>
</feature>
<dbReference type="Proteomes" id="UP000660729">
    <property type="component" value="Unassembled WGS sequence"/>
</dbReference>
<evidence type="ECO:0000313" key="3">
    <source>
        <dbReference type="Proteomes" id="UP000660729"/>
    </source>
</evidence>
<feature type="compositionally biased region" description="Basic residues" evidence="1">
    <location>
        <begin position="856"/>
        <end position="871"/>
    </location>
</feature>
<reference evidence="2" key="1">
    <citation type="submission" date="2020-04" db="EMBL/GenBank/DDBJ databases">
        <title>Draft genome resource of the tomato pathogen Pseudocercospora fuligena.</title>
        <authorList>
            <person name="Zaccaron A."/>
        </authorList>
    </citation>
    <scope>NUCLEOTIDE SEQUENCE</scope>
    <source>
        <strain evidence="2">PF001</strain>
    </source>
</reference>
<feature type="region of interest" description="Disordered" evidence="1">
    <location>
        <begin position="390"/>
        <end position="468"/>
    </location>
</feature>
<dbReference type="EMBL" id="JABCIY010000114">
    <property type="protein sequence ID" value="KAF7192671.1"/>
    <property type="molecule type" value="Genomic_DNA"/>
</dbReference>